<evidence type="ECO:0000256" key="1">
    <source>
        <dbReference type="SAM" id="MobiDB-lite"/>
    </source>
</evidence>
<dbReference type="InterPro" id="IPR036188">
    <property type="entry name" value="FAD/NAD-bd_sf"/>
</dbReference>
<dbReference type="SUPFAM" id="SSF54373">
    <property type="entry name" value="FAD-linked reductases, C-terminal domain"/>
    <property type="match status" value="1"/>
</dbReference>
<dbReference type="PANTHER" id="PTHR10742:SF410">
    <property type="entry name" value="LYSINE-SPECIFIC HISTONE DEMETHYLASE 2"/>
    <property type="match status" value="1"/>
</dbReference>
<comment type="caution">
    <text evidence="3">The sequence shown here is derived from an EMBL/GenBank/DDBJ whole genome shotgun (WGS) entry which is preliminary data.</text>
</comment>
<dbReference type="EMBL" id="CAXLJL010000156">
    <property type="protein sequence ID" value="CAL5133213.1"/>
    <property type="molecule type" value="Genomic_DNA"/>
</dbReference>
<gene>
    <name evidence="3" type="ORF">CDAUBV1_LOCUS6483</name>
</gene>
<proteinExistence type="predicted"/>
<dbReference type="PANTHER" id="PTHR10742">
    <property type="entry name" value="FLAVIN MONOAMINE OXIDASE"/>
    <property type="match status" value="1"/>
</dbReference>
<feature type="domain" description="Amine oxidase" evidence="2">
    <location>
        <begin position="16"/>
        <end position="562"/>
    </location>
</feature>
<evidence type="ECO:0000313" key="4">
    <source>
        <dbReference type="Proteomes" id="UP001497525"/>
    </source>
</evidence>
<dbReference type="InterPro" id="IPR002937">
    <property type="entry name" value="Amino_oxidase"/>
</dbReference>
<organism evidence="3 4">
    <name type="scientific">Calicophoron daubneyi</name>
    <name type="common">Rumen fluke</name>
    <name type="synonym">Paramphistomum daubneyi</name>
    <dbReference type="NCBI Taxonomy" id="300641"/>
    <lineage>
        <taxon>Eukaryota</taxon>
        <taxon>Metazoa</taxon>
        <taxon>Spiralia</taxon>
        <taxon>Lophotrochozoa</taxon>
        <taxon>Platyhelminthes</taxon>
        <taxon>Trematoda</taxon>
        <taxon>Digenea</taxon>
        <taxon>Plagiorchiida</taxon>
        <taxon>Pronocephalata</taxon>
        <taxon>Paramphistomoidea</taxon>
        <taxon>Paramphistomidae</taxon>
        <taxon>Calicophoron</taxon>
    </lineage>
</organism>
<reference evidence="3" key="1">
    <citation type="submission" date="2024-06" db="EMBL/GenBank/DDBJ databases">
        <authorList>
            <person name="Liu X."/>
            <person name="Lenzi L."/>
            <person name="Haldenby T S."/>
            <person name="Uol C."/>
        </authorList>
    </citation>
    <scope>NUCLEOTIDE SEQUENCE</scope>
</reference>
<feature type="compositionally biased region" description="Basic and acidic residues" evidence="1">
    <location>
        <begin position="708"/>
        <end position="719"/>
    </location>
</feature>
<name>A0AAV2TD15_CALDB</name>
<dbReference type="InterPro" id="IPR050281">
    <property type="entry name" value="Flavin_monoamine_oxidase"/>
</dbReference>
<protein>
    <recommendedName>
        <fullName evidence="2">Amine oxidase domain-containing protein</fullName>
    </recommendedName>
</protein>
<dbReference type="Gene3D" id="3.90.660.10">
    <property type="match status" value="1"/>
</dbReference>
<feature type="region of interest" description="Disordered" evidence="1">
    <location>
        <begin position="605"/>
        <end position="629"/>
    </location>
</feature>
<dbReference type="Gene3D" id="3.50.50.60">
    <property type="entry name" value="FAD/NAD(P)-binding domain"/>
    <property type="match status" value="1"/>
</dbReference>
<dbReference type="GO" id="GO:0016491">
    <property type="term" value="F:oxidoreductase activity"/>
    <property type="evidence" value="ECO:0007669"/>
    <property type="project" value="InterPro"/>
</dbReference>
<accession>A0AAV2TD15</accession>
<dbReference type="AlphaFoldDB" id="A0AAV2TD15"/>
<dbReference type="Proteomes" id="UP001497525">
    <property type="component" value="Unassembled WGS sequence"/>
</dbReference>
<feature type="compositionally biased region" description="Low complexity" evidence="1">
    <location>
        <begin position="720"/>
        <end position="730"/>
    </location>
</feature>
<dbReference type="Pfam" id="PF01593">
    <property type="entry name" value="Amino_oxidase"/>
    <property type="match status" value="1"/>
</dbReference>
<evidence type="ECO:0000259" key="2">
    <source>
        <dbReference type="Pfam" id="PF01593"/>
    </source>
</evidence>
<dbReference type="SUPFAM" id="SSF51905">
    <property type="entry name" value="FAD/NAD(P)-binding domain"/>
    <property type="match status" value="1"/>
</dbReference>
<sequence>MPESVIYDVVVLGAGIAGLAAAKVLSKEGLKTVVLEARPRNGGRIHTLRSGDSNNPTVIDLGASYLHGCVNSQEVQPLFTLASRLNMPTVTAPGDVLGPHRGWECPEVATWRDGKTGELISLTEVAEMSFLLDRCLVHILMAANQKKSNENVRRNLSDVLNTSLDACVRLLFKAAQRGSPTLSSRERGIFDSMFARYIAYVNPAERLPIRLPLGPHYEADAAAGLANDAEQPTSLAKSLYLNWLEEKREFLRMHGAKPHVAHRVEHKWEDRLVLQGFDKIIEFLAQDLDIHHRCVVRYIDWTKISPSKSKFRLSQSSELPEDKHTDDLIRIEASTYDGDELPSPSHRRTLVHYLCRFCVVTVPIGVLKGLDRRSAIRFYPLLPARKQLAIDRLGIPRIGAETHNKVVLQFNEVDVFWDRNTPQLVSPGARLHILNADYFGQPGVLVAHIWGGSKIRILNRPDEAVIKELMEILSGMYPNRPPLPQPIFTYVTRWSEDPFSLGSYTAGEVDGNDADRHAYASSLPSSDYPRLLFAGEGTVDSSGGQQCTHGAFCSGVSRALDVLDQVQGGRCRLRDVRIVDYLTGRHTQSYPPHGMVRRAMKRSHPDSVVASSKQEDRVINSSTTGRRNKKRVISSIPTTVSGAIHPDNLSLPTAPTAVCTDYQASSSNNLGHTNQILGSRRSARLSTWISTQASASLYSTYISRISKKENSRFSRERSHTSSSSTSSLSSFKDDIASSPDQQSNDGRCSSDGEEYVRLPSKHHTQPIPAANVSEQAIRSSQSLFVLGDGVSDHFGSPPVFRSPLPPLDGSRFSAKISYETANPLFEASTKSDESSMIKRPKTRTSSSLISAYTSTWTANSISKDLPSFDSLCSSASATCDRISLGRVRIKSP</sequence>
<feature type="region of interest" description="Disordered" evidence="1">
    <location>
        <begin position="708"/>
        <end position="753"/>
    </location>
</feature>
<feature type="compositionally biased region" description="Polar residues" evidence="1">
    <location>
        <begin position="738"/>
        <end position="747"/>
    </location>
</feature>
<evidence type="ECO:0000313" key="3">
    <source>
        <dbReference type="EMBL" id="CAL5133213.1"/>
    </source>
</evidence>